<feature type="signal peptide" evidence="1">
    <location>
        <begin position="1"/>
        <end position="22"/>
    </location>
</feature>
<dbReference type="EMBL" id="UZAD01013198">
    <property type="protein sequence ID" value="VDN91913.1"/>
    <property type="molecule type" value="Genomic_DNA"/>
</dbReference>
<dbReference type="WBParaSite" id="BPAG_0001076501-mRNA-1">
    <property type="protein sequence ID" value="BPAG_0001076501-mRNA-1"/>
    <property type="gene ID" value="BPAG_0001076501"/>
</dbReference>
<feature type="chain" id="PRO_5043122167" evidence="1">
    <location>
        <begin position="23"/>
        <end position="120"/>
    </location>
</feature>
<reference evidence="2 3" key="2">
    <citation type="submission" date="2018-11" db="EMBL/GenBank/DDBJ databases">
        <authorList>
            <consortium name="Pathogen Informatics"/>
        </authorList>
    </citation>
    <scope>NUCLEOTIDE SEQUENCE [LARGE SCALE GENOMIC DNA]</scope>
</reference>
<proteinExistence type="predicted"/>
<evidence type="ECO:0000256" key="1">
    <source>
        <dbReference type="SAM" id="SignalP"/>
    </source>
</evidence>
<dbReference type="AlphaFoldDB" id="A0A0N4TQA2"/>
<sequence length="120" mass="12484">MVKMKKGIIFLLIIAFSSSTKATTPGITAVTTAFFTLTHTITTRTVSSLAVTTALPIQHSKKSLPQLLLIQQQLYPSTTSAPSTISESTSTPAACYSSATSSATKNCPISIASIASSTTI</sequence>
<protein>
    <submittedName>
        <fullName evidence="2 4">Uncharacterized protein</fullName>
    </submittedName>
</protein>
<dbReference type="STRING" id="6280.A0A0N4TQA2"/>
<keyword evidence="3" id="KW-1185">Reference proteome</keyword>
<reference evidence="4" key="1">
    <citation type="submission" date="2017-02" db="UniProtKB">
        <authorList>
            <consortium name="WormBaseParasite"/>
        </authorList>
    </citation>
    <scope>IDENTIFICATION</scope>
</reference>
<gene>
    <name evidence="2" type="ORF">BPAG_LOCUS10727</name>
</gene>
<evidence type="ECO:0000313" key="3">
    <source>
        <dbReference type="Proteomes" id="UP000278627"/>
    </source>
</evidence>
<organism evidence="4">
    <name type="scientific">Brugia pahangi</name>
    <name type="common">Filarial nematode worm</name>
    <dbReference type="NCBI Taxonomy" id="6280"/>
    <lineage>
        <taxon>Eukaryota</taxon>
        <taxon>Metazoa</taxon>
        <taxon>Ecdysozoa</taxon>
        <taxon>Nematoda</taxon>
        <taxon>Chromadorea</taxon>
        <taxon>Rhabditida</taxon>
        <taxon>Spirurina</taxon>
        <taxon>Spiruromorpha</taxon>
        <taxon>Filarioidea</taxon>
        <taxon>Onchocercidae</taxon>
        <taxon>Brugia</taxon>
    </lineage>
</organism>
<evidence type="ECO:0000313" key="4">
    <source>
        <dbReference type="WBParaSite" id="BPAG_0001076501-mRNA-1"/>
    </source>
</evidence>
<dbReference type="Proteomes" id="UP000278627">
    <property type="component" value="Unassembled WGS sequence"/>
</dbReference>
<keyword evidence="1" id="KW-0732">Signal</keyword>
<evidence type="ECO:0000313" key="2">
    <source>
        <dbReference type="EMBL" id="VDN91913.1"/>
    </source>
</evidence>
<accession>A0A0N4TQA2</accession>
<name>A0A0N4TQA2_BRUPA</name>